<feature type="compositionally biased region" description="Basic residues" evidence="1">
    <location>
        <begin position="493"/>
        <end position="506"/>
    </location>
</feature>
<proteinExistence type="predicted"/>
<feature type="compositionally biased region" description="Basic and acidic residues" evidence="1">
    <location>
        <begin position="692"/>
        <end position="703"/>
    </location>
</feature>
<feature type="region of interest" description="Disordered" evidence="1">
    <location>
        <begin position="1"/>
        <end position="27"/>
    </location>
</feature>
<dbReference type="Pfam" id="PF12868">
    <property type="entry name" value="DUF3824"/>
    <property type="match status" value="2"/>
</dbReference>
<feature type="compositionally biased region" description="Basic residues" evidence="1">
    <location>
        <begin position="560"/>
        <end position="577"/>
    </location>
</feature>
<feature type="compositionally biased region" description="Basic and acidic residues" evidence="1">
    <location>
        <begin position="1"/>
        <end position="15"/>
    </location>
</feature>
<feature type="compositionally biased region" description="Pro residues" evidence="1">
    <location>
        <begin position="818"/>
        <end position="827"/>
    </location>
</feature>
<feature type="compositionally biased region" description="Basic and acidic residues" evidence="1">
    <location>
        <begin position="879"/>
        <end position="893"/>
    </location>
</feature>
<dbReference type="PANTHER" id="PTHR35487">
    <property type="entry name" value="DUF3824 DOMAIN-CONTAINING PROTEIN"/>
    <property type="match status" value="1"/>
</dbReference>
<dbReference type="OrthoDB" id="3561737at2759"/>
<dbReference type="EMBL" id="ML976977">
    <property type="protein sequence ID" value="KAF1963601.1"/>
    <property type="molecule type" value="Genomic_DNA"/>
</dbReference>
<evidence type="ECO:0000313" key="4">
    <source>
        <dbReference type="Proteomes" id="UP000800035"/>
    </source>
</evidence>
<feature type="compositionally biased region" description="Basic and acidic residues" evidence="1">
    <location>
        <begin position="596"/>
        <end position="616"/>
    </location>
</feature>
<accession>A0A6A5UFB6</accession>
<evidence type="ECO:0000259" key="2">
    <source>
        <dbReference type="Pfam" id="PF12868"/>
    </source>
</evidence>
<feature type="domain" description="DUF3824" evidence="2">
    <location>
        <begin position="453"/>
        <end position="502"/>
    </location>
</feature>
<feature type="compositionally biased region" description="Low complexity" evidence="1">
    <location>
        <begin position="395"/>
        <end position="415"/>
    </location>
</feature>
<dbReference type="PANTHER" id="PTHR35487:SF1">
    <property type="entry name" value="DUF3824 DOMAIN-CONTAINING PROTEIN"/>
    <property type="match status" value="1"/>
</dbReference>
<feature type="compositionally biased region" description="Polar residues" evidence="1">
    <location>
        <begin position="831"/>
        <end position="843"/>
    </location>
</feature>
<feature type="region of interest" description="Disordered" evidence="1">
    <location>
        <begin position="436"/>
        <end position="463"/>
    </location>
</feature>
<name>A0A6A5UFB6_9PLEO</name>
<feature type="region of interest" description="Disordered" evidence="1">
    <location>
        <begin position="321"/>
        <end position="353"/>
    </location>
</feature>
<dbReference type="InterPro" id="IPR024436">
    <property type="entry name" value="DUF3824"/>
</dbReference>
<sequence length="944" mass="107505">MSTVFRAERERDYEASSHGGGRSYTTVKRYKIPDHSLEEDVYESEMRLVHRPREPVEERREVREYVVERDDPRDREVREYRFVEREVERSPSPVRREIREYHIEREVERSPSPPVTREYRQVYEREREAPRETPYGELERYSRSTEYFRPEQPAPQPIIIRNEAPQPIIVQESAPQQIIVRREEPSYEIVERAEVTQDRQIARREPRRDEDYYYERKIKEVDRGGRWEQDYYDEREYGRGRYRDRDAYSDDDVVYVHKEKDTWGRDSSPNHKRHLAEGVIAGVGAAELMRHHRKKQGEDPGHHVRQAVGYGALGAVGAEVVSRVRNRSRSSSYERDPRGRRHHRSRSSSRVKKVGTLAALAGIGALAYVAGRKNTTKTTVIEDRRSRSRHRKSSVSRAISGSRGRSSSRPASESALDPEHRNRKVAQVGLASAAVAGLVEHQRNKSRGRKGGRSRSRVRQGIPIAAAGAAGAAVTGLYERHKAKKEAKETSRSRSRPKSVHSRSKRGSTVSDTGLVEYGGDPIYSDPAVGRPSRDYDDPADHRNRRRSRRRSSSSSSDGRRHRHRSRSSRSRSKSRTRQAAETAAVAGVAGLAAHEAAKRRDRRKAEKERQRREEDSAYSTGSYSPPPTTFDSTDPRYFPQTNYFPPPPHQPVDTQYPPYNPADYQEHPSNHINMPPPTGYTPPPEPGNPYAHRDPRYRRPDDNVSAQPHEPAPALASTHPPLLEQMHTRGGSRLSSDHPYDNLHVSLANGVHLADRLRPSISEPIRNGYVPHYQQSYSPVHAVPVNNYATAPPRAPAPAHLGTVNTPSSPINHSPIPHSPIAPDPVAPSSAKSVQFDLTPQELSPERHSSSTNKREKDEDKWRDSSDSEPRRSRHRKRDPDRDRQGEDGKGGRERRKRRDGSPDSISSSETIELPPRFDETGRPKDDDPLATQLESVLAGLFK</sequence>
<reference evidence="3" key="1">
    <citation type="journal article" date="2020" name="Stud. Mycol.">
        <title>101 Dothideomycetes genomes: a test case for predicting lifestyles and emergence of pathogens.</title>
        <authorList>
            <person name="Haridas S."/>
            <person name="Albert R."/>
            <person name="Binder M."/>
            <person name="Bloem J."/>
            <person name="Labutti K."/>
            <person name="Salamov A."/>
            <person name="Andreopoulos B."/>
            <person name="Baker S."/>
            <person name="Barry K."/>
            <person name="Bills G."/>
            <person name="Bluhm B."/>
            <person name="Cannon C."/>
            <person name="Castanera R."/>
            <person name="Culley D."/>
            <person name="Daum C."/>
            <person name="Ezra D."/>
            <person name="Gonzalez J."/>
            <person name="Henrissat B."/>
            <person name="Kuo A."/>
            <person name="Liang C."/>
            <person name="Lipzen A."/>
            <person name="Lutzoni F."/>
            <person name="Magnuson J."/>
            <person name="Mondo S."/>
            <person name="Nolan M."/>
            <person name="Ohm R."/>
            <person name="Pangilinan J."/>
            <person name="Park H.-J."/>
            <person name="Ramirez L."/>
            <person name="Alfaro M."/>
            <person name="Sun H."/>
            <person name="Tritt A."/>
            <person name="Yoshinaga Y."/>
            <person name="Zwiers L.-H."/>
            <person name="Turgeon B."/>
            <person name="Goodwin S."/>
            <person name="Spatafora J."/>
            <person name="Crous P."/>
            <person name="Grigoriev I."/>
        </authorList>
    </citation>
    <scope>NUCLEOTIDE SEQUENCE</scope>
    <source>
        <strain evidence="3">CBS 675.92</strain>
    </source>
</reference>
<feature type="compositionally biased region" description="Low complexity" evidence="1">
    <location>
        <begin position="808"/>
        <end position="817"/>
    </location>
</feature>
<feature type="compositionally biased region" description="Low complexity" evidence="1">
    <location>
        <begin position="578"/>
        <end position="595"/>
    </location>
</feature>
<feature type="region of interest" description="Disordered" evidence="1">
    <location>
        <begin position="107"/>
        <end position="133"/>
    </location>
</feature>
<protein>
    <recommendedName>
        <fullName evidence="2">DUF3824 domain-containing protein</fullName>
    </recommendedName>
</protein>
<feature type="compositionally biased region" description="Basic and acidic residues" evidence="1">
    <location>
        <begin position="117"/>
        <end position="131"/>
    </location>
</feature>
<evidence type="ECO:0000313" key="3">
    <source>
        <dbReference type="EMBL" id="KAF1963601.1"/>
    </source>
</evidence>
<feature type="compositionally biased region" description="Basic residues" evidence="1">
    <location>
        <begin position="543"/>
        <end position="552"/>
    </location>
</feature>
<feature type="compositionally biased region" description="Basic residues" evidence="1">
    <location>
        <begin position="444"/>
        <end position="458"/>
    </location>
</feature>
<gene>
    <name evidence="3" type="ORF">CC80DRAFT_498750</name>
</gene>
<dbReference type="AlphaFoldDB" id="A0A6A5UFB6"/>
<evidence type="ECO:0000256" key="1">
    <source>
        <dbReference type="SAM" id="MobiDB-lite"/>
    </source>
</evidence>
<feature type="compositionally biased region" description="Pro residues" evidence="1">
    <location>
        <begin position="675"/>
        <end position="688"/>
    </location>
</feature>
<feature type="region of interest" description="Disordered" evidence="1">
    <location>
        <begin position="795"/>
        <end position="931"/>
    </location>
</feature>
<feature type="compositionally biased region" description="Basic and acidic residues" evidence="1">
    <location>
        <begin position="917"/>
        <end position="929"/>
    </location>
</feature>
<feature type="compositionally biased region" description="Basic residues" evidence="1">
    <location>
        <begin position="338"/>
        <end position="353"/>
    </location>
</feature>
<keyword evidence="4" id="KW-1185">Reference proteome</keyword>
<dbReference type="Proteomes" id="UP000800035">
    <property type="component" value="Unassembled WGS sequence"/>
</dbReference>
<feature type="compositionally biased region" description="Basic and acidic residues" evidence="1">
    <location>
        <begin position="845"/>
        <end position="872"/>
    </location>
</feature>
<organism evidence="3 4">
    <name type="scientific">Byssothecium circinans</name>
    <dbReference type="NCBI Taxonomy" id="147558"/>
    <lineage>
        <taxon>Eukaryota</taxon>
        <taxon>Fungi</taxon>
        <taxon>Dikarya</taxon>
        <taxon>Ascomycota</taxon>
        <taxon>Pezizomycotina</taxon>
        <taxon>Dothideomycetes</taxon>
        <taxon>Pleosporomycetidae</taxon>
        <taxon>Pleosporales</taxon>
        <taxon>Massarineae</taxon>
        <taxon>Massarinaceae</taxon>
        <taxon>Byssothecium</taxon>
    </lineage>
</organism>
<feature type="region of interest" description="Disordered" evidence="1">
    <location>
        <begin position="479"/>
        <end position="721"/>
    </location>
</feature>
<feature type="compositionally biased region" description="Basic and acidic residues" evidence="1">
    <location>
        <begin position="532"/>
        <end position="542"/>
    </location>
</feature>
<feature type="region of interest" description="Disordered" evidence="1">
    <location>
        <begin position="378"/>
        <end position="423"/>
    </location>
</feature>
<feature type="domain" description="DUF3824" evidence="2">
    <location>
        <begin position="572"/>
        <end position="705"/>
    </location>
</feature>